<dbReference type="InterPro" id="IPR036388">
    <property type="entry name" value="WH-like_DNA-bd_sf"/>
</dbReference>
<accession>A0ABR6TIB1</accession>
<dbReference type="PANTHER" id="PTHR40068">
    <property type="entry name" value="TRANSCRIPTION REPRESSOR NIAR-RELATED"/>
    <property type="match status" value="1"/>
</dbReference>
<dbReference type="Gene3D" id="1.10.10.10">
    <property type="entry name" value="Winged helix-like DNA-binding domain superfamily/Winged helix DNA-binding domain"/>
    <property type="match status" value="1"/>
</dbReference>
<dbReference type="InterPro" id="IPR035922">
    <property type="entry name" value="3H_dom_sf"/>
</dbReference>
<dbReference type="Pfam" id="PF08279">
    <property type="entry name" value="HTH_11"/>
    <property type="match status" value="1"/>
</dbReference>
<dbReference type="InterPro" id="IPR013196">
    <property type="entry name" value="HTH_11"/>
</dbReference>
<evidence type="ECO:0000313" key="3">
    <source>
        <dbReference type="EMBL" id="MBC2575158.1"/>
    </source>
</evidence>
<dbReference type="Gene3D" id="3.30.1340.20">
    <property type="entry name" value="3H domain"/>
    <property type="match status" value="1"/>
</dbReference>
<dbReference type="PIRSF" id="PIRSF037847">
    <property type="entry name" value="NiaR"/>
    <property type="match status" value="1"/>
</dbReference>
<organism evidence="3 4">
    <name type="scientific">Peptostreptococcus canis</name>
    <dbReference type="NCBI Taxonomy" id="1159213"/>
    <lineage>
        <taxon>Bacteria</taxon>
        <taxon>Bacillati</taxon>
        <taxon>Bacillota</taxon>
        <taxon>Clostridia</taxon>
        <taxon>Peptostreptococcales</taxon>
        <taxon>Peptostreptococcaceae</taxon>
        <taxon>Peptostreptococcus</taxon>
    </lineage>
</organism>
<dbReference type="InterPro" id="IPR026043">
    <property type="entry name" value="NadR"/>
</dbReference>
<proteinExistence type="predicted"/>
<reference evidence="3 4" key="1">
    <citation type="submission" date="2020-05" db="EMBL/GenBank/DDBJ databases">
        <title>Draft genome of xy-202 and genomic insight in genome of the genus Peptostreptococcus.</title>
        <authorList>
            <person name="Zhang Z."/>
        </authorList>
    </citation>
    <scope>NUCLEOTIDE SEQUENCE [LARGE SCALE GENOMIC DNA]</scope>
    <source>
        <strain evidence="3 4">DSM 27025</strain>
    </source>
</reference>
<keyword evidence="4" id="KW-1185">Reference proteome</keyword>
<evidence type="ECO:0000259" key="1">
    <source>
        <dbReference type="Pfam" id="PF02829"/>
    </source>
</evidence>
<dbReference type="RefSeq" id="WP_185623201.1">
    <property type="nucleotide sequence ID" value="NZ_JABGBW010000001.1"/>
</dbReference>
<dbReference type="Pfam" id="PF02829">
    <property type="entry name" value="3H"/>
    <property type="match status" value="1"/>
</dbReference>
<dbReference type="PANTHER" id="PTHR40068:SF1">
    <property type="entry name" value="TRANSCRIPTION REPRESSOR NIAR-RELATED"/>
    <property type="match status" value="1"/>
</dbReference>
<dbReference type="SUPFAM" id="SSF46785">
    <property type="entry name" value="Winged helix' DNA-binding domain"/>
    <property type="match status" value="1"/>
</dbReference>
<gene>
    <name evidence="3" type="ORF">HLB29_00470</name>
</gene>
<dbReference type="SUPFAM" id="SSF75500">
    <property type="entry name" value="Putative transcriptional regulator TM1602, C-terminal domain"/>
    <property type="match status" value="1"/>
</dbReference>
<evidence type="ECO:0000313" key="4">
    <source>
        <dbReference type="Proteomes" id="UP000713904"/>
    </source>
</evidence>
<dbReference type="Proteomes" id="UP000713904">
    <property type="component" value="Unassembled WGS sequence"/>
</dbReference>
<feature type="domain" description="Helix-turn-helix type 11" evidence="2">
    <location>
        <begin position="7"/>
        <end position="60"/>
    </location>
</feature>
<evidence type="ECO:0000259" key="2">
    <source>
        <dbReference type="Pfam" id="PF08279"/>
    </source>
</evidence>
<dbReference type="EMBL" id="JABGBW010000001">
    <property type="protein sequence ID" value="MBC2575158.1"/>
    <property type="molecule type" value="Genomic_DNA"/>
</dbReference>
<feature type="domain" description="3H" evidence="1">
    <location>
        <begin position="71"/>
        <end position="167"/>
    </location>
</feature>
<dbReference type="InterPro" id="IPR036390">
    <property type="entry name" value="WH_DNA-bd_sf"/>
</dbReference>
<dbReference type="InterPro" id="IPR004173">
    <property type="entry name" value="3H_domain"/>
</dbReference>
<protein>
    <submittedName>
        <fullName evidence="3">Transcription repressor NadR</fullName>
    </submittedName>
</protein>
<sequence length="169" mass="19190">MNKTDERREKILKVLIENDDPINGTELSKIFGVSRQVIVQDIAILKEKNNDIISTNRGYKIFKKASCVRVIKVSHSDEDIENELNIIVDLGAVVKDVFISHKAYGKINIDLNIKSRRDGQNLNDRINAGISKPLKNLTNGYHYHTIMAESEEILDEVVKKLDEAGYLVK</sequence>
<comment type="caution">
    <text evidence="3">The sequence shown here is derived from an EMBL/GenBank/DDBJ whole genome shotgun (WGS) entry which is preliminary data.</text>
</comment>
<name>A0ABR6TIB1_9FIRM</name>